<dbReference type="GeneID" id="108717243"/>
<feature type="compositionally biased region" description="Basic and acidic residues" evidence="6">
    <location>
        <begin position="894"/>
        <end position="914"/>
    </location>
</feature>
<feature type="compositionally biased region" description="Low complexity" evidence="6">
    <location>
        <begin position="855"/>
        <end position="872"/>
    </location>
</feature>
<feature type="compositionally biased region" description="Basic and acidic residues" evidence="6">
    <location>
        <begin position="935"/>
        <end position="953"/>
    </location>
</feature>
<dbReference type="FunFam" id="3.10.20.230:FF:000006">
    <property type="entry name" value="Oxygen-regulated protein 1"/>
    <property type="match status" value="1"/>
</dbReference>
<feature type="compositionally biased region" description="Polar residues" evidence="6">
    <location>
        <begin position="880"/>
        <end position="893"/>
    </location>
</feature>
<feature type="compositionally biased region" description="Polar residues" evidence="6">
    <location>
        <begin position="915"/>
        <end position="934"/>
    </location>
</feature>
<feature type="compositionally biased region" description="Polar residues" evidence="6">
    <location>
        <begin position="1452"/>
        <end position="1469"/>
    </location>
</feature>
<feature type="compositionally biased region" description="Polar residues" evidence="6">
    <location>
        <begin position="563"/>
        <end position="572"/>
    </location>
</feature>
<feature type="compositionally biased region" description="Basic and acidic residues" evidence="6">
    <location>
        <begin position="139"/>
        <end position="149"/>
    </location>
</feature>
<evidence type="ECO:0000256" key="4">
    <source>
        <dbReference type="ARBA" id="ARBA00022737"/>
    </source>
</evidence>
<comment type="subcellular location">
    <subcellularLocation>
        <location evidence="1">Cell projection</location>
    </subcellularLocation>
    <subcellularLocation>
        <location evidence="2">Cytoplasm</location>
    </subcellularLocation>
</comment>
<feature type="region of interest" description="Disordered" evidence="6">
    <location>
        <begin position="618"/>
        <end position="639"/>
    </location>
</feature>
<dbReference type="SUPFAM" id="SSF89837">
    <property type="entry name" value="Doublecortin (DC)"/>
    <property type="match status" value="2"/>
</dbReference>
<dbReference type="GO" id="GO:0060041">
    <property type="term" value="P:retina development in camera-type eye"/>
    <property type="evidence" value="ECO:0000318"/>
    <property type="project" value="GO_Central"/>
</dbReference>
<dbReference type="PANTHER" id="PTHR23005:SF3">
    <property type="entry name" value="RETINITIS PIGMENTOSA 1-LIKE 1 PROTEIN"/>
    <property type="match status" value="1"/>
</dbReference>
<proteinExistence type="predicted"/>
<dbReference type="CTD" id="108717243"/>
<feature type="compositionally biased region" description="Acidic residues" evidence="6">
    <location>
        <begin position="1846"/>
        <end position="1855"/>
    </location>
</feature>
<feature type="compositionally biased region" description="Basic and acidic residues" evidence="6">
    <location>
        <begin position="1761"/>
        <end position="1778"/>
    </location>
</feature>
<accession>A0A8J0VCN6</accession>
<evidence type="ECO:0000259" key="7">
    <source>
        <dbReference type="PROSITE" id="PS50309"/>
    </source>
</evidence>
<feature type="compositionally biased region" description="Basic and acidic residues" evidence="6">
    <location>
        <begin position="1094"/>
        <end position="1105"/>
    </location>
</feature>
<gene>
    <name evidence="9" type="primary">LOC108717243</name>
</gene>
<protein>
    <submittedName>
        <fullName evidence="9">Retinitis pigmentosa 1-like 1 protein</fullName>
    </submittedName>
</protein>
<dbReference type="GO" id="GO:0045494">
    <property type="term" value="P:photoreceptor cell maintenance"/>
    <property type="evidence" value="ECO:0000318"/>
    <property type="project" value="GO_Central"/>
</dbReference>
<reference evidence="9" key="1">
    <citation type="submission" date="2025-08" db="UniProtKB">
        <authorList>
            <consortium name="RefSeq"/>
        </authorList>
    </citation>
    <scope>IDENTIFICATION</scope>
    <source>
        <strain evidence="9">J_2021</strain>
        <tissue evidence="9">Erythrocytes</tissue>
    </source>
</reference>
<evidence type="ECO:0000256" key="2">
    <source>
        <dbReference type="ARBA" id="ARBA00004496"/>
    </source>
</evidence>
<feature type="region of interest" description="Disordered" evidence="6">
    <location>
        <begin position="278"/>
        <end position="333"/>
    </location>
</feature>
<dbReference type="InterPro" id="IPR003533">
    <property type="entry name" value="Doublecortin_dom"/>
</dbReference>
<evidence type="ECO:0000256" key="1">
    <source>
        <dbReference type="ARBA" id="ARBA00004316"/>
    </source>
</evidence>
<feature type="region of interest" description="Disordered" evidence="6">
    <location>
        <begin position="1689"/>
        <end position="1879"/>
    </location>
</feature>
<feature type="compositionally biased region" description="Low complexity" evidence="6">
    <location>
        <begin position="1289"/>
        <end position="1299"/>
    </location>
</feature>
<feature type="region of interest" description="Disordered" evidence="6">
    <location>
        <begin position="1434"/>
        <end position="1472"/>
    </location>
</feature>
<name>A0A8J0VCN6_XENLA</name>
<dbReference type="CDD" id="cd17148">
    <property type="entry name" value="DCX2_RP1L1"/>
    <property type="match status" value="1"/>
</dbReference>
<feature type="region of interest" description="Disordered" evidence="6">
    <location>
        <begin position="532"/>
        <end position="573"/>
    </location>
</feature>
<feature type="region of interest" description="Disordered" evidence="6">
    <location>
        <begin position="1906"/>
        <end position="1982"/>
    </location>
</feature>
<feature type="region of interest" description="Disordered" evidence="6">
    <location>
        <begin position="736"/>
        <end position="760"/>
    </location>
</feature>
<feature type="compositionally biased region" description="Low complexity" evidence="6">
    <location>
        <begin position="618"/>
        <end position="628"/>
    </location>
</feature>
<evidence type="ECO:0000256" key="6">
    <source>
        <dbReference type="SAM" id="MobiDB-lite"/>
    </source>
</evidence>
<feature type="compositionally biased region" description="Basic and acidic residues" evidence="6">
    <location>
        <begin position="544"/>
        <end position="557"/>
    </location>
</feature>
<dbReference type="CDD" id="cd17146">
    <property type="entry name" value="DCX1_RP1L1"/>
    <property type="match status" value="1"/>
</dbReference>
<feature type="region of interest" description="Disordered" evidence="6">
    <location>
        <begin position="810"/>
        <end position="1046"/>
    </location>
</feature>
<dbReference type="GO" id="GO:0035556">
    <property type="term" value="P:intracellular signal transduction"/>
    <property type="evidence" value="ECO:0007669"/>
    <property type="project" value="InterPro"/>
</dbReference>
<dbReference type="Gene3D" id="3.10.20.230">
    <property type="entry name" value="Doublecortin domain"/>
    <property type="match status" value="2"/>
</dbReference>
<feature type="region of interest" description="Disordered" evidence="6">
    <location>
        <begin position="1"/>
        <end position="20"/>
    </location>
</feature>
<dbReference type="Pfam" id="PF03607">
    <property type="entry name" value="DCX"/>
    <property type="match status" value="2"/>
</dbReference>
<feature type="compositionally biased region" description="Polar residues" evidence="6">
    <location>
        <begin position="532"/>
        <end position="543"/>
    </location>
</feature>
<feature type="compositionally biased region" description="Low complexity" evidence="6">
    <location>
        <begin position="1436"/>
        <end position="1449"/>
    </location>
</feature>
<feature type="compositionally biased region" description="Polar residues" evidence="6">
    <location>
        <begin position="1916"/>
        <end position="1928"/>
    </location>
</feature>
<keyword evidence="3" id="KW-0963">Cytoplasm</keyword>
<dbReference type="SMART" id="SM00537">
    <property type="entry name" value="DCX"/>
    <property type="match status" value="2"/>
</dbReference>
<evidence type="ECO:0000256" key="3">
    <source>
        <dbReference type="ARBA" id="ARBA00022490"/>
    </source>
</evidence>
<dbReference type="RefSeq" id="XP_018119596.1">
    <property type="nucleotide sequence ID" value="XM_018264107.2"/>
</dbReference>
<organism evidence="8 9">
    <name type="scientific">Xenopus laevis</name>
    <name type="common">African clawed frog</name>
    <dbReference type="NCBI Taxonomy" id="8355"/>
    <lineage>
        <taxon>Eukaryota</taxon>
        <taxon>Metazoa</taxon>
        <taxon>Chordata</taxon>
        <taxon>Craniata</taxon>
        <taxon>Vertebrata</taxon>
        <taxon>Euteleostomi</taxon>
        <taxon>Amphibia</taxon>
        <taxon>Batrachia</taxon>
        <taxon>Anura</taxon>
        <taxon>Pipoidea</taxon>
        <taxon>Pipidae</taxon>
        <taxon>Xenopodinae</taxon>
        <taxon>Xenopus</taxon>
        <taxon>Xenopus</taxon>
    </lineage>
</organism>
<dbReference type="GO" id="GO:0005930">
    <property type="term" value="C:axoneme"/>
    <property type="evidence" value="ECO:0000318"/>
    <property type="project" value="GO_Central"/>
</dbReference>
<evidence type="ECO:0000256" key="5">
    <source>
        <dbReference type="ARBA" id="ARBA00023273"/>
    </source>
</evidence>
<feature type="compositionally biased region" description="Basic and acidic residues" evidence="6">
    <location>
        <begin position="1707"/>
        <end position="1726"/>
    </location>
</feature>
<feature type="compositionally biased region" description="Gly residues" evidence="6">
    <location>
        <begin position="1300"/>
        <end position="1313"/>
    </location>
</feature>
<feature type="region of interest" description="Disordered" evidence="6">
    <location>
        <begin position="1080"/>
        <end position="1105"/>
    </location>
</feature>
<keyword evidence="4" id="KW-0677">Repeat</keyword>
<dbReference type="PROSITE" id="PS50309">
    <property type="entry name" value="DC"/>
    <property type="match status" value="2"/>
</dbReference>
<keyword evidence="5" id="KW-0966">Cell projection</keyword>
<feature type="compositionally biased region" description="Polar residues" evidence="6">
    <location>
        <begin position="1970"/>
        <end position="1982"/>
    </location>
</feature>
<dbReference type="GO" id="GO:0035082">
    <property type="term" value="P:axoneme assembly"/>
    <property type="evidence" value="ECO:0000318"/>
    <property type="project" value="GO_Central"/>
</dbReference>
<sequence length="1999" mass="220731">MDSPTGDGYMDTAPSPEQTLPIVPRGHQVTKVAPAKKITFYKSGDPQFGGVKMAINHRSFKSFSALMDDLSNRVPLPFGVRTITTPRGTHSVNRLEQLVDGGSYICSDKKYVQPIAPSKPGHKMAVQRPGPPASARKQSRQDEHEDEYTATHFQQVPRVRKKITLVKNGDPTVRRSIILNRTNGRNLKTFLEEASDLLQYTVRRIYTVDGRKIESIQAVSQVPSLLICVGREPFKPIHLENARKSVAEKLPGLRSHPAVTSASMDNRKNANFGLKAKKSVIHPRTASSGKTRFSLSSEKSYPNDLNMSPMNSGYASSSKACPHTKSEDSSHSLVNEDIEKRVHVNKDGSLSVEMKVRFRLLNEETLQWSTQIKKSSNAGKAKCEQLSLCDEDETMTRKGLNPELFSETDESFYPCDGESYSSKPNYEELEDVCCAHCGLQCQEYDIWKNPMHVNQPQDYTSRGAWQTRSSVSSSSSHKRVICNQKTSIDSLHRTSSEEYTEHIVHRSSHYSETKEHGETRVTYSAVSQCTNCSGQSTAASNREINTEIGRKSTGERQRKSRSSSKTENSLLNETVLEDFKESVNMTSHSASIEEWSELSPTPSSSHEINNKNCSQRISVLSQSPVRSSRSSHRKVKNRVSAETICGQSNLSLKMVERQESPSMSTPTNLLSISNVYNNCEEMCLSSSTAQLIECHRTSNDEIDSGQENGPVQHSARISLSDCEKCSTKSSCHSTHKKKRVSKNTSNKIDPPRSPCSSINPKENVSIHVHANNIPDQCEVASELQESCSSIRSETHEVKLQSQTSFQSVSSWTDSTSCHGQEGQPTTKIPVCDDNCSLGKPGDDNMSGPEEDRNTSLINKSRSSSISHSASSRHNVRYPNSGKSCSANSRVSSTCDKESKCKDSTDNSSANDRESQVSQQNTKQYIQNGNVSNKGSDCEHNTGFRPTPPKDKPNQRQRRSSALKYSCSSEYSDPAKIMNGENPVCSRSTSPASQGILADKVSKERKSSMKSNNSAEETSVCKKRKDSSSSSKRMFKKESLDSELHPSALPNVTSEEVVHEWLRKIPSRTIDVDYEVEECSTKISEETQTEDLQPETDKSAEEGDAEKDVVKEIQESCQVHKETTDEENCTNDINNIQDTNTCDEEQKEDILLPNRIKGNDDNSVITAVPLCDKIFPSTIHNSVQIMKALLRPLKESKFDRSNSLPEVSPSMGKRLSNSAKVLISCLASLQLLDEGTTDCMEESNISNKPKYNELLNILQDLWTKAPENKCLKNAKSGKQLSREDEVTPVSSSGVDVNSGYDGSGDGSITGGGDSTGIAEKADESKLSVTPSDNKTNDCQFTEITETTSGNLELENGQCAEKDTPALVRGPSAGLDEANTHLVDENMNEKMVEDNKSNMAESESTNDADNTNNVNEEITENMECMEQSNDTMNILSQTENSPESNESNTEECNGISSQSDVQSTIISTSDSNGKKDLEAQKQLNETDPIWALKLLRKIETEFMAHYVDAMNEFKVRWNLEDDENLEGMIAELKNDVGQRIQKSITNEFKKIKSKAGQRMPRPPGDHSSLRSSLQAEERRQRLQTMHKRSAMQLANGDKNKDLGTNDTSCETDEENLTFSASLGNDANGLTDYDEFCPCETCIKKKRALKLAQPKVVISDAPITRAFDLQQILKMKKDNNLQLEECNSAKEEAVNENACSGGNENGSDEEGNKNGSGKEDSSSRLEKQDTNLSLSLSNDEKEADDINEGSSIVVENGECNDVPDADKGLDDETNNNERLDNETENEACSGTEHAICKPMSRENSAKSESNEVSEEEQQSEQEHNNSDINEDDIDSAPAAEQEETKENLEDTSETEETEGTCLEEGSGHEKDEEEISVSSAEENCHLGILENGFNLQKSHMGQVSLITHQGSVDNPDEVANSTAETSPNSDLDSPDSKKTQMYPDSSSEEDNVSSGGTSPVDGDKNGTIEKGNVNLQGRTEESLNNLAKTTKEDIISEDEFDF</sequence>
<evidence type="ECO:0000313" key="8">
    <source>
        <dbReference type="Proteomes" id="UP000186698"/>
    </source>
</evidence>
<feature type="domain" description="Doublecortin" evidence="7">
    <location>
        <begin position="161"/>
        <end position="240"/>
    </location>
</feature>
<dbReference type="InterPro" id="IPR036572">
    <property type="entry name" value="Doublecortin_dom_sf"/>
</dbReference>
<dbReference type="GO" id="GO:0032391">
    <property type="term" value="C:photoreceptor connecting cilium"/>
    <property type="evidence" value="ECO:0000318"/>
    <property type="project" value="GO_Central"/>
</dbReference>
<dbReference type="OrthoDB" id="1738954at2759"/>
<dbReference type="KEGG" id="xla:108717243"/>
<dbReference type="PANTHER" id="PTHR23005">
    <property type="entry name" value="RETINITIS PIGMENTOSA 1 PROTEIN"/>
    <property type="match status" value="1"/>
</dbReference>
<feature type="region of interest" description="Disordered" evidence="6">
    <location>
        <begin position="1272"/>
        <end position="1316"/>
    </location>
</feature>
<feature type="compositionally biased region" description="Polar residues" evidence="6">
    <location>
        <begin position="810"/>
        <end position="826"/>
    </location>
</feature>
<dbReference type="Proteomes" id="UP000186698">
    <property type="component" value="Chromosome 5L"/>
</dbReference>
<evidence type="ECO:0000313" key="9">
    <source>
        <dbReference type="RefSeq" id="XP_018119596.1"/>
    </source>
</evidence>
<feature type="domain" description="Doublecortin" evidence="7">
    <location>
        <begin position="36"/>
        <end position="118"/>
    </location>
</feature>
<feature type="region of interest" description="Disordered" evidence="6">
    <location>
        <begin position="116"/>
        <end position="149"/>
    </location>
</feature>
<feature type="compositionally biased region" description="Polar residues" evidence="6">
    <location>
        <begin position="285"/>
        <end position="319"/>
    </location>
</feature>
<feature type="region of interest" description="Disordered" evidence="6">
    <location>
        <begin position="1549"/>
        <end position="1608"/>
    </location>
</feature>
<keyword evidence="8" id="KW-1185">Reference proteome</keyword>
<dbReference type="GO" id="GO:0035845">
    <property type="term" value="P:photoreceptor cell outer segment organization"/>
    <property type="evidence" value="ECO:0000318"/>
    <property type="project" value="GO_Central"/>
</dbReference>
<feature type="compositionally biased region" description="Basic and acidic residues" evidence="6">
    <location>
        <begin position="1796"/>
        <end position="1806"/>
    </location>
</feature>